<keyword evidence="5" id="KW-0547">Nucleotide-binding</keyword>
<evidence type="ECO:0000256" key="5">
    <source>
        <dbReference type="ARBA" id="ARBA00022741"/>
    </source>
</evidence>
<dbReference type="AlphaFoldDB" id="V5ICJ9"/>
<evidence type="ECO:0000313" key="12">
    <source>
        <dbReference type="EMBL" id="JAB70911.1"/>
    </source>
</evidence>
<dbReference type="GO" id="GO:0005634">
    <property type="term" value="C:nucleus"/>
    <property type="evidence" value="ECO:0007669"/>
    <property type="project" value="UniProtKB-SubCell"/>
</dbReference>
<dbReference type="InterPro" id="IPR012340">
    <property type="entry name" value="NA-bd_OB-fold"/>
</dbReference>
<keyword evidence="4" id="KW-0235">DNA replication</keyword>
<evidence type="ECO:0000256" key="8">
    <source>
        <dbReference type="ARBA" id="ARBA00022840"/>
    </source>
</evidence>
<evidence type="ECO:0000256" key="4">
    <source>
        <dbReference type="ARBA" id="ARBA00022705"/>
    </source>
</evidence>
<name>V5ICJ9_IXORI</name>
<comment type="similarity">
    <text evidence="2">Belongs to the MCM family.</text>
</comment>
<evidence type="ECO:0000256" key="7">
    <source>
        <dbReference type="ARBA" id="ARBA00022806"/>
    </source>
</evidence>
<evidence type="ECO:0000256" key="9">
    <source>
        <dbReference type="ARBA" id="ARBA00023125"/>
    </source>
</evidence>
<dbReference type="GO" id="GO:0005524">
    <property type="term" value="F:ATP binding"/>
    <property type="evidence" value="ECO:0007669"/>
    <property type="project" value="UniProtKB-KW"/>
</dbReference>
<evidence type="ECO:0000256" key="3">
    <source>
        <dbReference type="ARBA" id="ARBA00012551"/>
    </source>
</evidence>
<organism evidence="12">
    <name type="scientific">Ixodes ricinus</name>
    <name type="common">Common tick</name>
    <name type="synonym">Acarus ricinus</name>
    <dbReference type="NCBI Taxonomy" id="34613"/>
    <lineage>
        <taxon>Eukaryota</taxon>
        <taxon>Metazoa</taxon>
        <taxon>Ecdysozoa</taxon>
        <taxon>Arthropoda</taxon>
        <taxon>Chelicerata</taxon>
        <taxon>Arachnida</taxon>
        <taxon>Acari</taxon>
        <taxon>Parasitiformes</taxon>
        <taxon>Ixodida</taxon>
        <taxon>Ixodoidea</taxon>
        <taxon>Ixodidae</taxon>
        <taxon>Ixodinae</taxon>
        <taxon>Ixodes</taxon>
    </lineage>
</organism>
<dbReference type="FunFam" id="2.20.28.10:FF:000003">
    <property type="entry name" value="DNA helicase"/>
    <property type="match status" value="1"/>
</dbReference>
<evidence type="ECO:0000256" key="10">
    <source>
        <dbReference type="ARBA" id="ARBA00023242"/>
    </source>
</evidence>
<dbReference type="GO" id="GO:0003677">
    <property type="term" value="F:DNA binding"/>
    <property type="evidence" value="ECO:0007669"/>
    <property type="project" value="UniProtKB-KW"/>
</dbReference>
<keyword evidence="10" id="KW-0539">Nucleus</keyword>
<dbReference type="Gene3D" id="2.40.50.140">
    <property type="entry name" value="Nucleic acid-binding proteins"/>
    <property type="match status" value="1"/>
</dbReference>
<evidence type="ECO:0000256" key="6">
    <source>
        <dbReference type="ARBA" id="ARBA00022801"/>
    </source>
</evidence>
<dbReference type="EMBL" id="GANP01013557">
    <property type="protein sequence ID" value="JAB70911.1"/>
    <property type="molecule type" value="mRNA"/>
</dbReference>
<dbReference type="Pfam" id="PF17207">
    <property type="entry name" value="MCM_OB"/>
    <property type="match status" value="1"/>
</dbReference>
<dbReference type="EC" id="3.6.4.12" evidence="3"/>
<feature type="domain" description="MCM OB" evidence="11">
    <location>
        <begin position="2"/>
        <end position="77"/>
    </location>
</feature>
<proteinExistence type="evidence at transcript level"/>
<keyword evidence="6" id="KW-0378">Hydrolase</keyword>
<comment type="subcellular location">
    <subcellularLocation>
        <location evidence="1">Nucleus</location>
    </subcellularLocation>
</comment>
<dbReference type="GO" id="GO:0006260">
    <property type="term" value="P:DNA replication"/>
    <property type="evidence" value="ECO:0007669"/>
    <property type="project" value="UniProtKB-KW"/>
</dbReference>
<keyword evidence="7" id="KW-0347">Helicase</keyword>
<accession>V5ICJ9</accession>
<dbReference type="SUPFAM" id="SSF50249">
    <property type="entry name" value="Nucleic acid-binding proteins"/>
    <property type="match status" value="1"/>
</dbReference>
<dbReference type="GO" id="GO:0016787">
    <property type="term" value="F:hydrolase activity"/>
    <property type="evidence" value="ECO:0007669"/>
    <property type="project" value="UniProtKB-KW"/>
</dbReference>
<sequence>MREAFFRCTACSAVEAVEIDRGRIAEPVTCRNCSANVHATPWCTTARQFSDKQIVKLQEAPEDMPAGQTPHTAVYLCTQ</sequence>
<evidence type="ECO:0000256" key="2">
    <source>
        <dbReference type="ARBA" id="ARBA00008010"/>
    </source>
</evidence>
<dbReference type="InterPro" id="IPR033762">
    <property type="entry name" value="MCM_OB"/>
</dbReference>
<protein>
    <recommendedName>
        <fullName evidence="3">DNA helicase</fullName>
        <ecNumber evidence="3">3.6.4.12</ecNumber>
    </recommendedName>
</protein>
<reference evidence="12" key="1">
    <citation type="journal article" date="2015" name="Sci. Rep.">
        <title>Tissue- and time-dependent transcription in Ixodes ricinus salivary glands and midguts when blood feeding on the vertebrate host.</title>
        <authorList>
            <person name="Kotsyfakis M."/>
            <person name="Schwarz A."/>
            <person name="Erhart J."/>
            <person name="Ribeiro J.M."/>
        </authorList>
    </citation>
    <scope>NUCLEOTIDE SEQUENCE</scope>
    <source>
        <tissue evidence="12">Salivary gland and midgut</tissue>
    </source>
</reference>
<dbReference type="GO" id="GO:0003678">
    <property type="term" value="F:DNA helicase activity"/>
    <property type="evidence" value="ECO:0007669"/>
    <property type="project" value="UniProtKB-EC"/>
</dbReference>
<keyword evidence="8" id="KW-0067">ATP-binding</keyword>
<evidence type="ECO:0000256" key="1">
    <source>
        <dbReference type="ARBA" id="ARBA00004123"/>
    </source>
</evidence>
<evidence type="ECO:0000259" key="11">
    <source>
        <dbReference type="Pfam" id="PF17207"/>
    </source>
</evidence>
<keyword evidence="9" id="KW-0238">DNA-binding</keyword>
<dbReference type="Gene3D" id="2.20.28.10">
    <property type="match status" value="1"/>
</dbReference>